<gene>
    <name evidence="1" type="ORF">OSB1V03_LOCUS9050</name>
</gene>
<reference evidence="1" key="1">
    <citation type="submission" date="2020-11" db="EMBL/GenBank/DDBJ databases">
        <authorList>
            <person name="Tran Van P."/>
        </authorList>
    </citation>
    <scope>NUCLEOTIDE SEQUENCE</scope>
</reference>
<dbReference type="AlphaFoldDB" id="A0A7R9KUT2"/>
<proteinExistence type="predicted"/>
<dbReference type="EMBL" id="OC860487">
    <property type="protein sequence ID" value="CAD7628629.1"/>
    <property type="molecule type" value="Genomic_DNA"/>
</dbReference>
<name>A0A7R9KUT2_9ACAR</name>
<accession>A0A7R9KUT2</accession>
<evidence type="ECO:0000313" key="2">
    <source>
        <dbReference type="Proteomes" id="UP000759131"/>
    </source>
</evidence>
<sequence length="78" mass="8888">DSETDVYYLFKKFADKFVPNFDDDMIIANLLTAIILFNPNRKGLTHKISTIEIPVGIADKTTGADDWVNRSENCHRIT</sequence>
<protein>
    <submittedName>
        <fullName evidence="1">Uncharacterized protein</fullName>
    </submittedName>
</protein>
<dbReference type="EMBL" id="CAJPIZ010005912">
    <property type="protein sequence ID" value="CAG2109059.1"/>
    <property type="molecule type" value="Genomic_DNA"/>
</dbReference>
<feature type="non-terminal residue" evidence="1">
    <location>
        <position position="78"/>
    </location>
</feature>
<dbReference type="OrthoDB" id="6352325at2759"/>
<keyword evidence="2" id="KW-1185">Reference proteome</keyword>
<evidence type="ECO:0000313" key="1">
    <source>
        <dbReference type="EMBL" id="CAD7628629.1"/>
    </source>
</evidence>
<organism evidence="1">
    <name type="scientific">Medioppia subpectinata</name>
    <dbReference type="NCBI Taxonomy" id="1979941"/>
    <lineage>
        <taxon>Eukaryota</taxon>
        <taxon>Metazoa</taxon>
        <taxon>Ecdysozoa</taxon>
        <taxon>Arthropoda</taxon>
        <taxon>Chelicerata</taxon>
        <taxon>Arachnida</taxon>
        <taxon>Acari</taxon>
        <taxon>Acariformes</taxon>
        <taxon>Sarcoptiformes</taxon>
        <taxon>Oribatida</taxon>
        <taxon>Brachypylina</taxon>
        <taxon>Oppioidea</taxon>
        <taxon>Oppiidae</taxon>
        <taxon>Medioppia</taxon>
    </lineage>
</organism>
<dbReference type="Proteomes" id="UP000759131">
    <property type="component" value="Unassembled WGS sequence"/>
</dbReference>